<dbReference type="RefSeq" id="XP_013914706.1">
    <property type="nucleotide sequence ID" value="XM_014059231.1"/>
</dbReference>
<evidence type="ECO:0000313" key="6">
    <source>
        <dbReference type="RefSeq" id="XP_013914703.1"/>
    </source>
</evidence>
<keyword evidence="5" id="KW-1185">Reference proteome</keyword>
<evidence type="ECO:0000256" key="2">
    <source>
        <dbReference type="PIRNR" id="PIRNR037469"/>
    </source>
</evidence>
<evidence type="ECO:0000259" key="4">
    <source>
        <dbReference type="Pfam" id="PF15739"/>
    </source>
</evidence>
<protein>
    <recommendedName>
        <fullName evidence="2">Clathrin heavy chain linker domain-containing protein 1</fullName>
    </recommendedName>
</protein>
<sequence>MKSASVGATKHSVLPPIIPETEKEFLESIQNYIISEIENVGCTEQGPAEDYYIIYRNVFEMIIEHVNAYKSILTTIKQEYDAFIEVIKKGQHDAFYLHGKFKTLACESSTLTYYKKRITQLEEKVKRIEKNSVRTENLIEKIKSLRLTLLLKEDLSPVKKVNPAKKIPGLNMKDSLDIDVLSNHLTHLQKRFKELKEDMLTKYIPIENTANVEGDMNQALKKRNVAEKNNENLKFCYYRLTLFANVVVVWENSDKSIETLHHLIHQMIESEELAKGSIASSVSSVFERDPAKSKEAEDLIEYIERFNELFSRCQYEAAATYAANCPRGILRNEETLEKFRAIGHVKGKILPLLLYCDALITTTIAIKKALPANLTTEAIKCALAEKRLDLVMHWITLFKLEFSEAAGDAIFRYADVDTHNRSQCLALAQIAYSECGAHKKAVLCLCKQGQIYGALDYLHHFRELSTGDYIFLLKHCPRIDFIRFLTQEWDGQPPIMSLAETILSLIGTEHQIHGMRLLEDITKKGKDTLEQIIVKDATNVEGWKEIAETCLNAKKENLYKLIISILVSLEGVFEIQADDAEDAKLMEHVFL</sequence>
<dbReference type="RefSeq" id="XP_013914705.1">
    <property type="nucleotide sequence ID" value="XM_014059230.1"/>
</dbReference>
<evidence type="ECO:0000256" key="3">
    <source>
        <dbReference type="SAM" id="Coils"/>
    </source>
</evidence>
<evidence type="ECO:0000313" key="7">
    <source>
        <dbReference type="RefSeq" id="XP_013914705.1"/>
    </source>
</evidence>
<evidence type="ECO:0000256" key="1">
    <source>
        <dbReference type="ARBA" id="ARBA00023054"/>
    </source>
</evidence>
<gene>
    <name evidence="6 7 8" type="primary">CLHC1</name>
</gene>
<dbReference type="AlphaFoldDB" id="A0A6I9XL54"/>
<evidence type="ECO:0000313" key="5">
    <source>
        <dbReference type="Proteomes" id="UP000504617"/>
    </source>
</evidence>
<dbReference type="Gene3D" id="1.25.40.30">
    <property type="match status" value="1"/>
</dbReference>
<dbReference type="Proteomes" id="UP000504617">
    <property type="component" value="Unplaced"/>
</dbReference>
<dbReference type="Pfam" id="PF15739">
    <property type="entry name" value="TSNAXIP1_N"/>
    <property type="match status" value="1"/>
</dbReference>
<dbReference type="InterPro" id="IPR032755">
    <property type="entry name" value="TSNAXIP1_N"/>
</dbReference>
<organism evidence="5 8">
    <name type="scientific">Thamnophis sirtalis</name>
    <dbReference type="NCBI Taxonomy" id="35019"/>
    <lineage>
        <taxon>Eukaryota</taxon>
        <taxon>Metazoa</taxon>
        <taxon>Chordata</taxon>
        <taxon>Craniata</taxon>
        <taxon>Vertebrata</taxon>
        <taxon>Euteleostomi</taxon>
        <taxon>Lepidosauria</taxon>
        <taxon>Squamata</taxon>
        <taxon>Bifurcata</taxon>
        <taxon>Unidentata</taxon>
        <taxon>Episquamata</taxon>
        <taxon>Toxicofera</taxon>
        <taxon>Serpentes</taxon>
        <taxon>Colubroidea</taxon>
        <taxon>Colubridae</taxon>
        <taxon>Natricinae</taxon>
        <taxon>Thamnophis</taxon>
    </lineage>
</organism>
<dbReference type="CTD" id="130162"/>
<evidence type="ECO:0000313" key="8">
    <source>
        <dbReference type="RefSeq" id="XP_013914706.1"/>
    </source>
</evidence>
<dbReference type="PANTHER" id="PTHR10292">
    <property type="entry name" value="CLATHRIN HEAVY CHAIN RELATED"/>
    <property type="match status" value="1"/>
</dbReference>
<dbReference type="OrthoDB" id="2113814at2759"/>
<dbReference type="RefSeq" id="XP_013914703.1">
    <property type="nucleotide sequence ID" value="XM_014059228.1"/>
</dbReference>
<reference evidence="6 7" key="1">
    <citation type="submission" date="2025-04" db="UniProtKB">
        <authorList>
            <consortium name="RefSeq"/>
        </authorList>
    </citation>
    <scope>IDENTIFICATION</scope>
    <source>
        <tissue evidence="6 7">Skeletal muscle</tissue>
    </source>
</reference>
<dbReference type="KEGG" id="tsr:106543260"/>
<accession>A0A6I9XL54</accession>
<dbReference type="SUPFAM" id="SSF48371">
    <property type="entry name" value="ARM repeat"/>
    <property type="match status" value="1"/>
</dbReference>
<name>A0A6I9XL54_9SAUR</name>
<dbReference type="PANTHER" id="PTHR10292:SF11">
    <property type="entry name" value="CLATHRIN HEAVY CHAIN LINKER DOMAIN-CONTAINING PROTEIN 1"/>
    <property type="match status" value="1"/>
</dbReference>
<dbReference type="InterPro" id="IPR017212">
    <property type="entry name" value="CLHC1"/>
</dbReference>
<feature type="coiled-coil region" evidence="3">
    <location>
        <begin position="111"/>
        <end position="138"/>
    </location>
</feature>
<feature type="domain" description="Translin-associated factor X-interacting protein 1 N-terminal" evidence="4">
    <location>
        <begin position="30"/>
        <end position="142"/>
    </location>
</feature>
<dbReference type="GeneID" id="106543260"/>
<dbReference type="InterPro" id="IPR012331">
    <property type="entry name" value="Clathrin_H-chain_linker"/>
</dbReference>
<dbReference type="PIRSF" id="PIRSF037469">
    <property type="entry name" value="Clathrin_H-chain-rel"/>
    <property type="match status" value="1"/>
</dbReference>
<dbReference type="Pfam" id="PF13838">
    <property type="entry name" value="Clathrin_H_link"/>
    <property type="match status" value="1"/>
</dbReference>
<dbReference type="InterPro" id="IPR016024">
    <property type="entry name" value="ARM-type_fold"/>
</dbReference>
<proteinExistence type="predicted"/>
<keyword evidence="1 3" id="KW-0175">Coiled coil</keyword>